<keyword evidence="7" id="KW-0735">Signal-anchor</keyword>
<evidence type="ECO:0000256" key="5">
    <source>
        <dbReference type="ARBA" id="ARBA00022679"/>
    </source>
</evidence>
<dbReference type="InterPro" id="IPR012163">
    <property type="entry name" value="Sialyl_trans"/>
</dbReference>
<evidence type="ECO:0000256" key="4">
    <source>
        <dbReference type="ARBA" id="ARBA00022676"/>
    </source>
</evidence>
<dbReference type="GO" id="GO:0000139">
    <property type="term" value="C:Golgi membrane"/>
    <property type="evidence" value="ECO:0007669"/>
    <property type="project" value="UniProtKB-SubCell"/>
</dbReference>
<protein>
    <recommendedName>
        <fullName evidence="14">alpha-N-acetylgalactosaminide alpha-2,6-sialyltransferase</fullName>
        <ecNumber evidence="14">2.4.3.3</ecNumber>
    </recommendedName>
</protein>
<evidence type="ECO:0000256" key="10">
    <source>
        <dbReference type="ARBA" id="ARBA00023136"/>
    </source>
</evidence>
<proteinExistence type="inferred from homology"/>
<dbReference type="STRING" id="42514.ENSPNAP00000026831"/>
<dbReference type="Proteomes" id="UP001501920">
    <property type="component" value="Chromosome 14"/>
</dbReference>
<dbReference type="Pfam" id="PF00777">
    <property type="entry name" value="Glyco_transf_29"/>
    <property type="match status" value="1"/>
</dbReference>
<dbReference type="PIRSF" id="PIRSF005557">
    <property type="entry name" value="Sialyl_trans"/>
    <property type="match status" value="1"/>
</dbReference>
<accession>A0A3B4DUS1</accession>
<keyword evidence="10" id="KW-0472">Membrane</keyword>
<dbReference type="PANTHER" id="PTHR45941">
    <property type="entry name" value="ALPHA-N-ACETYLGALACTOSAMINIDE ALPHA-2,6-SIALYLTRANSFERASE 2-LIKE-RELATED"/>
    <property type="match status" value="1"/>
</dbReference>
<evidence type="ECO:0000256" key="6">
    <source>
        <dbReference type="ARBA" id="ARBA00022692"/>
    </source>
</evidence>
<dbReference type="InterPro" id="IPR038578">
    <property type="entry name" value="GT29-like_sf"/>
</dbReference>
<comment type="subcellular location">
    <subcellularLocation>
        <location evidence="1">Golgi apparatus membrane</location>
        <topology evidence="1">Single-pass type II membrane protein</topology>
    </subcellularLocation>
</comment>
<keyword evidence="11" id="KW-1015">Disulfide bond</keyword>
<comment type="pathway">
    <text evidence="2">Protein modification; protein glycosylation.</text>
</comment>
<dbReference type="InterPro" id="IPR001675">
    <property type="entry name" value="Glyco_trans_29"/>
</dbReference>
<evidence type="ECO:0000256" key="14">
    <source>
        <dbReference type="ARBA" id="ARBA00039109"/>
    </source>
</evidence>
<evidence type="ECO:0000256" key="13">
    <source>
        <dbReference type="ARBA" id="ARBA00036348"/>
    </source>
</evidence>
<comment type="catalytic activity">
    <reaction evidence="15">
        <text>a 3-O-[N-acetyl-alpha-neuraminyl-(2-&gt;3)-beta-D-galactosyl-(1-&gt;3)-N-acetyl-alpha-D-galactosaminyl]-L-threonyl-[protein] + CMP-N-acetyl-beta-neuraminate = a 3-O-{alpha-Neu5Ac-(2-&gt;3)-beta-D-Gal-(1-&gt;3)-[alpha-Neu5Ac-(2-&gt;6)]-alpha-D-GalNAc}-L-threonyl-[protein] + CMP + H(+)</text>
        <dbReference type="Rhea" id="RHEA:81659"/>
        <dbReference type="Rhea" id="RHEA-COMP:14417"/>
        <dbReference type="Rhea" id="RHEA-COMP:16763"/>
        <dbReference type="ChEBI" id="CHEBI:15378"/>
        <dbReference type="ChEBI" id="CHEBI:57812"/>
        <dbReference type="ChEBI" id="CHEBI:60377"/>
        <dbReference type="ChEBI" id="CHEBI:139598"/>
        <dbReference type="ChEBI" id="CHEBI:156398"/>
    </reaction>
    <physiologicalReaction direction="left-to-right" evidence="15">
        <dbReference type="Rhea" id="RHEA:81660"/>
    </physiologicalReaction>
</comment>
<evidence type="ECO:0000256" key="11">
    <source>
        <dbReference type="ARBA" id="ARBA00023157"/>
    </source>
</evidence>
<keyword evidence="8" id="KW-1133">Transmembrane helix</keyword>
<evidence type="ECO:0000256" key="3">
    <source>
        <dbReference type="ARBA" id="ARBA00006003"/>
    </source>
</evidence>
<evidence type="ECO:0000256" key="7">
    <source>
        <dbReference type="ARBA" id="ARBA00022968"/>
    </source>
</evidence>
<dbReference type="GO" id="GO:0001665">
    <property type="term" value="F:alpha-N-acetylgalactosaminide alpha-2,6-sialyltransferase activity"/>
    <property type="evidence" value="ECO:0007669"/>
    <property type="project" value="UniProtKB-EC"/>
</dbReference>
<evidence type="ECO:0000256" key="2">
    <source>
        <dbReference type="ARBA" id="ARBA00004922"/>
    </source>
</evidence>
<dbReference type="EC" id="2.4.3.3" evidence="14"/>
<evidence type="ECO:0000256" key="1">
    <source>
        <dbReference type="ARBA" id="ARBA00004323"/>
    </source>
</evidence>
<name>A0A3B4DUS1_PYGNA</name>
<dbReference type="GeneTree" id="ENSGT00940000160433"/>
<organism evidence="17 18">
    <name type="scientific">Pygocentrus nattereri</name>
    <name type="common">Red-bellied piranha</name>
    <dbReference type="NCBI Taxonomy" id="42514"/>
    <lineage>
        <taxon>Eukaryota</taxon>
        <taxon>Metazoa</taxon>
        <taxon>Chordata</taxon>
        <taxon>Craniata</taxon>
        <taxon>Vertebrata</taxon>
        <taxon>Euteleostomi</taxon>
        <taxon>Actinopterygii</taxon>
        <taxon>Neopterygii</taxon>
        <taxon>Teleostei</taxon>
        <taxon>Ostariophysi</taxon>
        <taxon>Characiformes</taxon>
        <taxon>Characoidei</taxon>
        <taxon>Pygocentrus</taxon>
    </lineage>
</organism>
<keyword evidence="18" id="KW-1185">Reference proteome</keyword>
<dbReference type="Ensembl" id="ENSPNAT00000004110.2">
    <property type="protein sequence ID" value="ENSPNAP00000026831.2"/>
    <property type="gene ID" value="ENSPNAG00000012198.2"/>
</dbReference>
<dbReference type="Gene3D" id="3.90.1480.20">
    <property type="entry name" value="Glycosyl transferase family 29"/>
    <property type="match status" value="1"/>
</dbReference>
<comment type="catalytic activity">
    <reaction evidence="16">
        <text>a 3-O-[N-acetyl-alpha-D-galactosaminyl]-L-threonyl-[protein] + CMP-N-acetyl-beta-neuraminate = a 3-O-[N-acetyl-alpha-neuraminosyl-(2-&gt;6)-N-acetyl-alpha-D-galactosaminyl]-L-threonyl-[protein] + CMP + H(+)</text>
        <dbReference type="Rhea" id="RHEA:81643"/>
        <dbReference type="Rhea" id="RHEA-COMP:11689"/>
        <dbReference type="Rhea" id="RHEA-COMP:19720"/>
        <dbReference type="ChEBI" id="CHEBI:15378"/>
        <dbReference type="ChEBI" id="CHEBI:57812"/>
        <dbReference type="ChEBI" id="CHEBI:60377"/>
        <dbReference type="ChEBI" id="CHEBI:87075"/>
        <dbReference type="ChEBI" id="CHEBI:231970"/>
    </reaction>
    <physiologicalReaction direction="left-to-right" evidence="16">
        <dbReference type="Rhea" id="RHEA:81644"/>
    </physiologicalReaction>
</comment>
<evidence type="ECO:0000313" key="18">
    <source>
        <dbReference type="Proteomes" id="UP001501920"/>
    </source>
</evidence>
<dbReference type="PANTHER" id="PTHR45941:SF5">
    <property type="entry name" value="ALPHA-N-ACETYLGALACTOSAMINIDE ALPHA-2,6-SIALYLTRANSFERASE 2"/>
    <property type="match status" value="1"/>
</dbReference>
<reference evidence="17 18" key="1">
    <citation type="submission" date="2020-10" db="EMBL/GenBank/DDBJ databases">
        <title>Pygocentrus nattereri (red-bellied piranha) genome, fPygNat1, primary haplotype.</title>
        <authorList>
            <person name="Myers G."/>
            <person name="Meyer A."/>
            <person name="Karagic N."/>
            <person name="Pippel M."/>
            <person name="Winkler S."/>
            <person name="Tracey A."/>
            <person name="Wood J."/>
            <person name="Formenti G."/>
            <person name="Howe K."/>
            <person name="Fedrigo O."/>
            <person name="Jarvis E.D."/>
        </authorList>
    </citation>
    <scope>NUCLEOTIDE SEQUENCE [LARGE SCALE GENOMIC DNA]</scope>
</reference>
<keyword evidence="6" id="KW-0812">Transmembrane</keyword>
<evidence type="ECO:0000313" key="17">
    <source>
        <dbReference type="Ensembl" id="ENSPNAP00000026831.2"/>
    </source>
</evidence>
<evidence type="ECO:0000256" key="9">
    <source>
        <dbReference type="ARBA" id="ARBA00023034"/>
    </source>
</evidence>
<dbReference type="AlphaFoldDB" id="A0A3B4DUS1"/>
<evidence type="ECO:0000256" key="16">
    <source>
        <dbReference type="ARBA" id="ARBA00052285"/>
    </source>
</evidence>
<reference evidence="17" key="3">
    <citation type="submission" date="2025-09" db="UniProtKB">
        <authorList>
            <consortium name="Ensembl"/>
        </authorList>
    </citation>
    <scope>IDENTIFICATION</scope>
</reference>
<comment type="catalytic activity">
    <reaction evidence="13">
        <text>a beta-D-galactosyl-(1-&gt;3)-N-acetyl-alpha-D-galactosaminyl derivative + CMP-N-acetyl-beta-neuraminate = a beta-D-galactosyl-(1-&gt;3)-[N-acetyl-alpha-neuraminyl-(2-&gt;6)]-N-acetyl-alpha-D-galactosaminyl derivative + CMP + H(+)</text>
        <dbReference type="Rhea" id="RHEA:11136"/>
        <dbReference type="ChEBI" id="CHEBI:15378"/>
        <dbReference type="ChEBI" id="CHEBI:57812"/>
        <dbReference type="ChEBI" id="CHEBI:60377"/>
        <dbReference type="ChEBI" id="CHEBI:133470"/>
        <dbReference type="ChEBI" id="CHEBI:140764"/>
        <dbReference type="EC" id="2.4.3.3"/>
    </reaction>
    <physiologicalReaction direction="left-to-right" evidence="13">
        <dbReference type="Rhea" id="RHEA:11137"/>
    </physiologicalReaction>
</comment>
<evidence type="ECO:0000256" key="15">
    <source>
        <dbReference type="ARBA" id="ARBA00050664"/>
    </source>
</evidence>
<dbReference type="GO" id="GO:0006493">
    <property type="term" value="P:protein O-linked glycosylation"/>
    <property type="evidence" value="ECO:0007669"/>
    <property type="project" value="TreeGrafter"/>
</dbReference>
<keyword evidence="5" id="KW-0808">Transferase</keyword>
<sequence>PQWSGSFNLSEWQRLQHAPLPCGWRDLSHNGKEHFFENISKNLIQYVHCAVVGNGGILKGSGQGKAIDSHDYVFRYVHSVLIFGRMWALKYGFTTNTLKNSLKAYWRDGFTRVPQDPVICYIFNPASIRDYVMLAAAAQGVAVPSGYDKGDLPSKYFGYKWPVQQFRMIHPSFTEYWVVLHRDVYMPSTGALMLMAALHLSFNAYISAYGFITWNYEDFSEHYYDAEKKPLLFYANHDMLMEGELWEFLNSSRVLWLYQRNGMKSRHSETG</sequence>
<evidence type="ECO:0000256" key="8">
    <source>
        <dbReference type="ARBA" id="ARBA00022989"/>
    </source>
</evidence>
<evidence type="ECO:0000256" key="12">
    <source>
        <dbReference type="ARBA" id="ARBA00023180"/>
    </source>
</evidence>
<keyword evidence="9" id="KW-0333">Golgi apparatus</keyword>
<reference evidence="17" key="2">
    <citation type="submission" date="2025-08" db="UniProtKB">
        <authorList>
            <consortium name="Ensembl"/>
        </authorList>
    </citation>
    <scope>IDENTIFICATION</scope>
</reference>
<keyword evidence="4" id="KW-0328">Glycosyltransferase</keyword>
<comment type="similarity">
    <text evidence="3">Belongs to the glycosyltransferase 29 family.</text>
</comment>
<keyword evidence="12" id="KW-0325">Glycoprotein</keyword>
<dbReference type="OMA" id="YFGHKPP"/>
<gene>
    <name evidence="17" type="primary">MFAP4</name>
</gene>